<evidence type="ECO:0000256" key="1">
    <source>
        <dbReference type="ARBA" id="ARBA00008635"/>
    </source>
</evidence>
<accession>A0A0H3K3Q2</accession>
<name>A0A0H3K3Q2_SYNP6</name>
<evidence type="ECO:0000256" key="2">
    <source>
        <dbReference type="ARBA" id="ARBA00022723"/>
    </source>
</evidence>
<feature type="binding site" evidence="3">
    <location>
        <position position="135"/>
    </location>
    <ligand>
        <name>a divalent metal cation</name>
        <dbReference type="ChEBI" id="CHEBI:60240"/>
    </ligand>
</feature>
<comment type="similarity">
    <text evidence="1">Belongs to the DinB family.</text>
</comment>
<dbReference type="KEGG" id="syc:syc0565_d"/>
<evidence type="ECO:0000256" key="3">
    <source>
        <dbReference type="PIRSR" id="PIRSR607837-1"/>
    </source>
</evidence>
<dbReference type="Pfam" id="PF05163">
    <property type="entry name" value="DinB"/>
    <property type="match status" value="1"/>
</dbReference>
<dbReference type="InterPro" id="IPR034660">
    <property type="entry name" value="DinB/YfiT-like"/>
</dbReference>
<dbReference type="eggNOG" id="COG2318">
    <property type="taxonomic scope" value="Bacteria"/>
</dbReference>
<dbReference type="Proteomes" id="UP000001175">
    <property type="component" value="Chromosome"/>
</dbReference>
<dbReference type="InterPro" id="IPR007837">
    <property type="entry name" value="DinB"/>
</dbReference>
<dbReference type="SMR" id="A0A0H3K3Q2"/>
<evidence type="ECO:0000313" key="4">
    <source>
        <dbReference type="EMBL" id="BAD78755.1"/>
    </source>
</evidence>
<feature type="binding site" evidence="3">
    <location>
        <position position="139"/>
    </location>
    <ligand>
        <name>a divalent metal cation</name>
        <dbReference type="ChEBI" id="CHEBI:60240"/>
    </ligand>
</feature>
<dbReference type="SUPFAM" id="SSF109854">
    <property type="entry name" value="DinB/YfiT-like putative metalloenzymes"/>
    <property type="match status" value="1"/>
</dbReference>
<dbReference type="EMBL" id="AP008231">
    <property type="protein sequence ID" value="BAD78755.1"/>
    <property type="molecule type" value="Genomic_DNA"/>
</dbReference>
<dbReference type="AlphaFoldDB" id="A0A0H3K3Q2"/>
<organism evidence="4 5">
    <name type="scientific">Synechococcus sp. (strain ATCC 27144 / PCC 6301 / SAUG 1402/1)</name>
    <name type="common">Anacystis nidulans</name>
    <dbReference type="NCBI Taxonomy" id="269084"/>
    <lineage>
        <taxon>Bacteria</taxon>
        <taxon>Bacillati</taxon>
        <taxon>Cyanobacteriota</taxon>
        <taxon>Cyanophyceae</taxon>
        <taxon>Synechococcales</taxon>
        <taxon>Synechococcaceae</taxon>
        <taxon>Synechococcus</taxon>
    </lineage>
</organism>
<dbReference type="Gene3D" id="1.20.120.450">
    <property type="entry name" value="dinb family like domain"/>
    <property type="match status" value="1"/>
</dbReference>
<proteinExistence type="inferred from homology"/>
<reference evidence="4 5" key="1">
    <citation type="journal article" date="2007" name="Photosyn. Res.">
        <title>Complete nucleotide sequence of the freshwater unicellular cyanobacterium Synechococcus elongatus PCC 6301 chromosome: gene content and organization.</title>
        <authorList>
            <person name="Sugita C."/>
            <person name="Ogata K."/>
            <person name="Shikata M."/>
            <person name="Jikuya H."/>
            <person name="Takano J."/>
            <person name="Furumichi M."/>
            <person name="Kanehisa M."/>
            <person name="Omata T."/>
            <person name="Sugiura M."/>
            <person name="Sugita M."/>
        </authorList>
    </citation>
    <scope>NUCLEOTIDE SEQUENCE [LARGE SCALE GENOMIC DNA]</scope>
    <source>
        <strain evidence="5">ATCC 27144 / PCC 6301 / SAUG 1402/1</strain>
    </source>
</reference>
<gene>
    <name evidence="4" type="ordered locus">syc0565_d</name>
</gene>
<evidence type="ECO:0000313" key="5">
    <source>
        <dbReference type="Proteomes" id="UP000001175"/>
    </source>
</evidence>
<protein>
    <recommendedName>
        <fullName evidence="6">Damage-inducible protein DinB</fullName>
    </recommendedName>
</protein>
<evidence type="ECO:0008006" key="6">
    <source>
        <dbReference type="Google" id="ProtNLM"/>
    </source>
</evidence>
<dbReference type="GO" id="GO:0046872">
    <property type="term" value="F:metal ion binding"/>
    <property type="evidence" value="ECO:0007669"/>
    <property type="project" value="UniProtKB-KW"/>
</dbReference>
<dbReference type="RefSeq" id="WP_011242877.1">
    <property type="nucleotide sequence ID" value="NC_006576.1"/>
</dbReference>
<dbReference type="PANTHER" id="PTHR37302:SF1">
    <property type="entry name" value="PROTEIN DINB"/>
    <property type="match status" value="1"/>
</dbReference>
<sequence length="167" mass="19548">MISPSYCQQMAAYNQHLNQQIIAVCHTLSQVELDRDRGAFFGSIQATLNHLYFGDRIWLGRFQRQPYHAPNLGHELFTQFAEYCQARQDCDDQILSWAHDLTDDWLSQDLEYHSPLYQQTIIRPQWFLVTHLFNHQTHHRGQITTLLSQLGLDVGVTDLPWVVSPLR</sequence>
<feature type="binding site" evidence="3">
    <location>
        <position position="50"/>
    </location>
    <ligand>
        <name>a divalent metal cation</name>
        <dbReference type="ChEBI" id="CHEBI:60240"/>
    </ligand>
</feature>
<keyword evidence="2 3" id="KW-0479">Metal-binding</keyword>
<dbReference type="PANTHER" id="PTHR37302">
    <property type="entry name" value="SLR1116 PROTEIN"/>
    <property type="match status" value="1"/>
</dbReference>